<gene>
    <name evidence="2" type="ORF">SAMN05660642_00353</name>
</gene>
<dbReference type="GO" id="GO:1990189">
    <property type="term" value="F:protein N-terminal-serine acetyltransferase activity"/>
    <property type="evidence" value="ECO:0007669"/>
    <property type="project" value="TreeGrafter"/>
</dbReference>
<dbReference type="RefSeq" id="WP_091212967.1">
    <property type="nucleotide sequence ID" value="NZ_FNHE01000001.1"/>
</dbReference>
<dbReference type="OrthoDB" id="9795188at2"/>
<dbReference type="SUPFAM" id="SSF55729">
    <property type="entry name" value="Acyl-CoA N-acyltransferases (Nat)"/>
    <property type="match status" value="1"/>
</dbReference>
<dbReference type="PANTHER" id="PTHR43441">
    <property type="entry name" value="RIBOSOMAL-PROTEIN-SERINE ACETYLTRANSFERASE"/>
    <property type="match status" value="1"/>
</dbReference>
<dbReference type="EMBL" id="FNHE01000001">
    <property type="protein sequence ID" value="SDL59075.1"/>
    <property type="molecule type" value="Genomic_DNA"/>
</dbReference>
<protein>
    <submittedName>
        <fullName evidence="2">Protein N-acetyltransferase, RimJ/RimL family</fullName>
    </submittedName>
</protein>
<dbReference type="PANTHER" id="PTHR43441:SF10">
    <property type="entry name" value="ACETYLTRANSFERASE"/>
    <property type="match status" value="1"/>
</dbReference>
<dbReference type="PROSITE" id="PS51186">
    <property type="entry name" value="GNAT"/>
    <property type="match status" value="1"/>
</dbReference>
<dbReference type="STRING" id="1137991.SAMN05660642_00353"/>
<dbReference type="InterPro" id="IPR016181">
    <property type="entry name" value="Acyl_CoA_acyltransferase"/>
</dbReference>
<name>A0A1G9LC20_9ACTN</name>
<sequence>MALDLTGVDLTTEVVRTARLVLRPFRPDDADAVFRACLDREHRRWMPNLPEPYTRADAEEFVTRSAARGRAGGTALDAAVEADGELVGACGVRHLDAGMLGPDIGYWTASWARGRGFAAEAARALADWAFRHGVARVHLFTDVQNVASQAVAVRAGFVREGVVRSCLAYQDGSRADAVLFGRLREE</sequence>
<dbReference type="GO" id="GO:0008999">
    <property type="term" value="F:protein-N-terminal-alanine acetyltransferase activity"/>
    <property type="evidence" value="ECO:0007669"/>
    <property type="project" value="TreeGrafter"/>
</dbReference>
<dbReference type="Proteomes" id="UP000198680">
    <property type="component" value="Unassembled WGS sequence"/>
</dbReference>
<dbReference type="GO" id="GO:0005737">
    <property type="term" value="C:cytoplasm"/>
    <property type="evidence" value="ECO:0007669"/>
    <property type="project" value="TreeGrafter"/>
</dbReference>
<proteinExistence type="predicted"/>
<accession>A0A1G9LC20</accession>
<reference evidence="3" key="1">
    <citation type="submission" date="2016-10" db="EMBL/GenBank/DDBJ databases">
        <authorList>
            <person name="Varghese N."/>
            <person name="Submissions S."/>
        </authorList>
    </citation>
    <scope>NUCLEOTIDE SEQUENCE [LARGE SCALE GENOMIC DNA]</scope>
    <source>
        <strain evidence="3">DSM 45419</strain>
    </source>
</reference>
<evidence type="ECO:0000313" key="2">
    <source>
        <dbReference type="EMBL" id="SDL59075.1"/>
    </source>
</evidence>
<keyword evidence="3" id="KW-1185">Reference proteome</keyword>
<dbReference type="InterPro" id="IPR000182">
    <property type="entry name" value="GNAT_dom"/>
</dbReference>
<organism evidence="2 3">
    <name type="scientific">Geodermatophilus siccatus</name>
    <dbReference type="NCBI Taxonomy" id="1137991"/>
    <lineage>
        <taxon>Bacteria</taxon>
        <taxon>Bacillati</taxon>
        <taxon>Actinomycetota</taxon>
        <taxon>Actinomycetes</taxon>
        <taxon>Geodermatophilales</taxon>
        <taxon>Geodermatophilaceae</taxon>
        <taxon>Geodermatophilus</taxon>
    </lineage>
</organism>
<dbReference type="InterPro" id="IPR051908">
    <property type="entry name" value="Ribosomal_N-acetyltransferase"/>
</dbReference>
<dbReference type="Gene3D" id="3.40.630.30">
    <property type="match status" value="1"/>
</dbReference>
<evidence type="ECO:0000259" key="1">
    <source>
        <dbReference type="PROSITE" id="PS51186"/>
    </source>
</evidence>
<dbReference type="AlphaFoldDB" id="A0A1G9LC20"/>
<feature type="domain" description="N-acetyltransferase" evidence="1">
    <location>
        <begin position="20"/>
        <end position="185"/>
    </location>
</feature>
<evidence type="ECO:0000313" key="3">
    <source>
        <dbReference type="Proteomes" id="UP000198680"/>
    </source>
</evidence>
<keyword evidence="2" id="KW-0808">Transferase</keyword>
<dbReference type="Pfam" id="PF13302">
    <property type="entry name" value="Acetyltransf_3"/>
    <property type="match status" value="1"/>
</dbReference>